<name>G7E0X8_MIXOS</name>
<organism evidence="2 3">
    <name type="scientific">Mixia osmundae (strain CBS 9802 / IAM 14324 / JCM 22182 / KY 12970)</name>
    <dbReference type="NCBI Taxonomy" id="764103"/>
    <lineage>
        <taxon>Eukaryota</taxon>
        <taxon>Fungi</taxon>
        <taxon>Dikarya</taxon>
        <taxon>Basidiomycota</taxon>
        <taxon>Pucciniomycotina</taxon>
        <taxon>Mixiomycetes</taxon>
        <taxon>Mixiales</taxon>
        <taxon>Mixiaceae</taxon>
        <taxon>Mixia</taxon>
    </lineage>
</organism>
<dbReference type="Proteomes" id="UP000009131">
    <property type="component" value="Unassembled WGS sequence"/>
</dbReference>
<evidence type="ECO:0000313" key="3">
    <source>
        <dbReference type="Proteomes" id="UP000009131"/>
    </source>
</evidence>
<feature type="signal peptide" evidence="1">
    <location>
        <begin position="1"/>
        <end position="18"/>
    </location>
</feature>
<evidence type="ECO:0000313" key="2">
    <source>
        <dbReference type="EMBL" id="GAA96488.1"/>
    </source>
</evidence>
<reference evidence="2 3" key="1">
    <citation type="journal article" date="2011" name="J. Gen. Appl. Microbiol.">
        <title>Draft genome sequencing of the enigmatic basidiomycete Mixia osmundae.</title>
        <authorList>
            <person name="Nishida H."/>
            <person name="Nagatsuka Y."/>
            <person name="Sugiyama J."/>
        </authorList>
    </citation>
    <scope>NUCLEOTIDE SEQUENCE [LARGE SCALE GENOMIC DNA]</scope>
    <source>
        <strain evidence="3">CBS 9802 / IAM 14324 / JCM 22182 / KY 12970</strain>
    </source>
</reference>
<dbReference type="RefSeq" id="XP_014567464.1">
    <property type="nucleotide sequence ID" value="XM_014711978.1"/>
</dbReference>
<dbReference type="AlphaFoldDB" id="G7E0X8"/>
<protein>
    <submittedName>
        <fullName evidence="2">Uncharacterized protein</fullName>
    </submittedName>
</protein>
<proteinExistence type="predicted"/>
<evidence type="ECO:0000256" key="1">
    <source>
        <dbReference type="SAM" id="SignalP"/>
    </source>
</evidence>
<feature type="chain" id="PRO_5009955631" evidence="1">
    <location>
        <begin position="19"/>
        <end position="152"/>
    </location>
</feature>
<keyword evidence="1" id="KW-0732">Signal</keyword>
<accession>G7E0X8</accession>
<sequence length="152" mass="16369">MLLFSLIISACLFSAIQAVTVTVTANGEAVCAFYNGLVHGISSTSGVSARHALITLETISSDGLGHETYRMTVPSNHFRSEHGGTRGWNNCCDGLLSFVFTLNPRYPHMIEHRDARSATGACQPLAPEFCWTDVRAEGDCKPSTAALSYVVN</sequence>
<comment type="caution">
    <text evidence="2">The sequence shown here is derived from an EMBL/GenBank/DDBJ whole genome shotgun (WGS) entry which is preliminary data.</text>
</comment>
<dbReference type="HOGENOM" id="CLU_1722811_0_0_1"/>
<dbReference type="EMBL" id="BABT02000102">
    <property type="protein sequence ID" value="GAA96488.1"/>
    <property type="molecule type" value="Genomic_DNA"/>
</dbReference>
<keyword evidence="3" id="KW-1185">Reference proteome</keyword>
<dbReference type="InParanoid" id="G7E0X8"/>
<reference evidence="2 3" key="2">
    <citation type="journal article" date="2012" name="Open Biol.">
        <title>Characteristics of nucleosomes and linker DNA regions on the genome of the basidiomycete Mixia osmundae revealed by mono- and dinucleosome mapping.</title>
        <authorList>
            <person name="Nishida H."/>
            <person name="Kondo S."/>
            <person name="Matsumoto T."/>
            <person name="Suzuki Y."/>
            <person name="Yoshikawa H."/>
            <person name="Taylor T.D."/>
            <person name="Sugiyama J."/>
        </authorList>
    </citation>
    <scope>NUCLEOTIDE SEQUENCE [LARGE SCALE GENOMIC DNA]</scope>
    <source>
        <strain evidence="3">CBS 9802 / IAM 14324 / JCM 22182 / KY 12970</strain>
    </source>
</reference>
<gene>
    <name evidence="2" type="primary">Mo03156</name>
    <name evidence="2" type="ORF">E5Q_03156</name>
</gene>